<evidence type="ECO:0000259" key="6">
    <source>
        <dbReference type="Pfam" id="PF14464"/>
    </source>
</evidence>
<keyword evidence="3" id="KW-0378">Hydrolase</keyword>
<evidence type="ECO:0000256" key="2">
    <source>
        <dbReference type="ARBA" id="ARBA00022723"/>
    </source>
</evidence>
<evidence type="ECO:0000256" key="5">
    <source>
        <dbReference type="ARBA" id="ARBA00023049"/>
    </source>
</evidence>
<evidence type="ECO:0000256" key="4">
    <source>
        <dbReference type="ARBA" id="ARBA00022833"/>
    </source>
</evidence>
<evidence type="ECO:0000256" key="3">
    <source>
        <dbReference type="ARBA" id="ARBA00022801"/>
    </source>
</evidence>
<dbReference type="InterPro" id="IPR028090">
    <property type="entry name" value="JAB_dom_prok"/>
</dbReference>
<protein>
    <submittedName>
        <fullName evidence="7">Mov34/MPN/PAD-1 family protein</fullName>
    </submittedName>
</protein>
<dbReference type="SUPFAM" id="SSF102712">
    <property type="entry name" value="JAB1/MPN domain"/>
    <property type="match status" value="1"/>
</dbReference>
<keyword evidence="4" id="KW-0862">Zinc</keyword>
<keyword evidence="2" id="KW-0479">Metal-binding</keyword>
<evidence type="ECO:0000313" key="7">
    <source>
        <dbReference type="EMBL" id="MFD1147882.1"/>
    </source>
</evidence>
<accession>A0ABW3QST3</accession>
<feature type="domain" description="JAB" evidence="6">
    <location>
        <begin position="12"/>
        <end position="116"/>
    </location>
</feature>
<gene>
    <name evidence="7" type="ORF">ACFQ3T_12160</name>
</gene>
<comment type="caution">
    <text evidence="7">The sequence shown here is derived from an EMBL/GenBank/DDBJ whole genome shotgun (WGS) entry which is preliminary data.</text>
</comment>
<evidence type="ECO:0000313" key="8">
    <source>
        <dbReference type="Proteomes" id="UP001597168"/>
    </source>
</evidence>
<dbReference type="Proteomes" id="UP001597168">
    <property type="component" value="Unassembled WGS sequence"/>
</dbReference>
<keyword evidence="5" id="KW-0482">Metalloprotease</keyword>
<proteinExistence type="predicted"/>
<keyword evidence="1" id="KW-0645">Protease</keyword>
<evidence type="ECO:0000256" key="1">
    <source>
        <dbReference type="ARBA" id="ARBA00022670"/>
    </source>
</evidence>
<dbReference type="Pfam" id="PF14464">
    <property type="entry name" value="Prok-JAB"/>
    <property type="match status" value="1"/>
</dbReference>
<reference evidence="8" key="1">
    <citation type="journal article" date="2019" name="Int. J. Syst. Evol. Microbiol.">
        <title>The Global Catalogue of Microorganisms (GCM) 10K type strain sequencing project: providing services to taxonomists for standard genome sequencing and annotation.</title>
        <authorList>
            <consortium name="The Broad Institute Genomics Platform"/>
            <consortium name="The Broad Institute Genome Sequencing Center for Infectious Disease"/>
            <person name="Wu L."/>
            <person name="Ma J."/>
        </authorList>
    </citation>
    <scope>NUCLEOTIDE SEQUENCE [LARGE SCALE GENOMIC DNA]</scope>
    <source>
        <strain evidence="8">CCUG 60214</strain>
    </source>
</reference>
<dbReference type="RefSeq" id="WP_380723344.1">
    <property type="nucleotide sequence ID" value="NZ_JBHTLK010000049.1"/>
</dbReference>
<name>A0ABW3QST3_9PSEU</name>
<dbReference type="EMBL" id="JBHTLK010000049">
    <property type="protein sequence ID" value="MFD1147882.1"/>
    <property type="molecule type" value="Genomic_DNA"/>
</dbReference>
<keyword evidence="8" id="KW-1185">Reference proteome</keyword>
<sequence length="154" mass="16651">MKPRKTQTEVHADAVTTISALASAAYPRETGGLLLGWWTNGRVVIRYAIEVSDPNATVSSWCRDESSAQAALDTALAEHEHPWLGYVGDWHSHPVGSGTSGQDLMSIRRASIAYEHPLVLLVHRTDGPIEITVAHHGAHPSTRASSTPRQGQEA</sequence>
<dbReference type="Gene3D" id="3.40.140.10">
    <property type="entry name" value="Cytidine Deaminase, domain 2"/>
    <property type="match status" value="1"/>
</dbReference>
<organism evidence="7 8">
    <name type="scientific">Saccharothrix hoggarensis</name>
    <dbReference type="NCBI Taxonomy" id="913853"/>
    <lineage>
        <taxon>Bacteria</taxon>
        <taxon>Bacillati</taxon>
        <taxon>Actinomycetota</taxon>
        <taxon>Actinomycetes</taxon>
        <taxon>Pseudonocardiales</taxon>
        <taxon>Pseudonocardiaceae</taxon>
        <taxon>Saccharothrix</taxon>
    </lineage>
</organism>